<comment type="caution">
    <text evidence="6">The sequence shown here is derived from an EMBL/GenBank/DDBJ whole genome shotgun (WGS) entry which is preliminary data.</text>
</comment>
<gene>
    <name evidence="6" type="ORF">HNR61_008383</name>
</gene>
<dbReference type="InterPro" id="IPR015860">
    <property type="entry name" value="ABC_transpr_TagH-like"/>
</dbReference>
<dbReference type="InterPro" id="IPR003593">
    <property type="entry name" value="AAA+_ATPase"/>
</dbReference>
<dbReference type="PROSITE" id="PS50893">
    <property type="entry name" value="ABC_TRANSPORTER_2"/>
    <property type="match status" value="1"/>
</dbReference>
<dbReference type="RefSeq" id="WP_182848583.1">
    <property type="nucleotide sequence ID" value="NZ_BAAALP010000038.1"/>
</dbReference>
<protein>
    <submittedName>
        <fullName evidence="6">Teichoic acid transport system ATP-binding protein</fullName>
    </submittedName>
</protein>
<dbReference type="InterPro" id="IPR027417">
    <property type="entry name" value="P-loop_NTPase"/>
</dbReference>
<dbReference type="InterPro" id="IPR003439">
    <property type="entry name" value="ABC_transporter-like_ATP-bd"/>
</dbReference>
<keyword evidence="7" id="KW-1185">Reference proteome</keyword>
<evidence type="ECO:0000256" key="3">
    <source>
        <dbReference type="ARBA" id="ARBA00022741"/>
    </source>
</evidence>
<dbReference type="GO" id="GO:0005524">
    <property type="term" value="F:ATP binding"/>
    <property type="evidence" value="ECO:0007669"/>
    <property type="project" value="UniProtKB-KW"/>
</dbReference>
<organism evidence="6 7">
    <name type="scientific">Actinomadura namibiensis</name>
    <dbReference type="NCBI Taxonomy" id="182080"/>
    <lineage>
        <taxon>Bacteria</taxon>
        <taxon>Bacillati</taxon>
        <taxon>Actinomycetota</taxon>
        <taxon>Actinomycetes</taxon>
        <taxon>Streptosporangiales</taxon>
        <taxon>Thermomonosporaceae</taxon>
        <taxon>Actinomadura</taxon>
    </lineage>
</organism>
<dbReference type="GO" id="GO:0016020">
    <property type="term" value="C:membrane"/>
    <property type="evidence" value="ECO:0007669"/>
    <property type="project" value="InterPro"/>
</dbReference>
<dbReference type="GO" id="GO:0016887">
    <property type="term" value="F:ATP hydrolysis activity"/>
    <property type="evidence" value="ECO:0007669"/>
    <property type="project" value="InterPro"/>
</dbReference>
<sequence>MAVAKALKEKVPLATAQPEVVIDPDREPIVVVDGLHIVYRVYSGGGNKGNAVSALMRIVKRQNRPQMKEVHAVKGVSFVAYRGDAIGVIGTNGSGKSTLLKAIAGLLPAAKGAVYTDGQPSLLGVNAALMRDLTGSRNIILGCLAMGLSPEETKAKYEEIVKFADLKPGFIDYPMSTYSSGMGARLRFAIAAARTHDVLLIDEALATGDAKFKRRSRAKINELRKDAGAVFLVAHNLDVIEETCNRVIWLDDGRIKMDGDPTEVLKAYTDATGK</sequence>
<evidence type="ECO:0000313" key="7">
    <source>
        <dbReference type="Proteomes" id="UP000572680"/>
    </source>
</evidence>
<dbReference type="EMBL" id="JACJIA010000017">
    <property type="protein sequence ID" value="MBA8956694.1"/>
    <property type="molecule type" value="Genomic_DNA"/>
</dbReference>
<dbReference type="GO" id="GO:0140359">
    <property type="term" value="F:ABC-type transporter activity"/>
    <property type="evidence" value="ECO:0007669"/>
    <property type="project" value="InterPro"/>
</dbReference>
<accession>A0A7W3LYQ6</accession>
<comment type="similarity">
    <text evidence="1">Belongs to the ABC transporter superfamily.</text>
</comment>
<dbReference type="InterPro" id="IPR050683">
    <property type="entry name" value="Bact_Polysacc_Export_ATP-bd"/>
</dbReference>
<dbReference type="CDD" id="cd03220">
    <property type="entry name" value="ABC_KpsT_Wzt"/>
    <property type="match status" value="1"/>
</dbReference>
<dbReference type="Pfam" id="PF00005">
    <property type="entry name" value="ABC_tran"/>
    <property type="match status" value="1"/>
</dbReference>
<reference evidence="6 7" key="1">
    <citation type="submission" date="2020-08" db="EMBL/GenBank/DDBJ databases">
        <title>Genomic Encyclopedia of Type Strains, Phase IV (KMG-IV): sequencing the most valuable type-strain genomes for metagenomic binning, comparative biology and taxonomic classification.</title>
        <authorList>
            <person name="Goeker M."/>
        </authorList>
    </citation>
    <scope>NUCLEOTIDE SEQUENCE [LARGE SCALE GENOMIC DNA]</scope>
    <source>
        <strain evidence="6 7">DSM 44197</strain>
    </source>
</reference>
<keyword evidence="3" id="KW-0547">Nucleotide-binding</keyword>
<dbReference type="AlphaFoldDB" id="A0A7W3LYQ6"/>
<dbReference type="Gene3D" id="3.40.50.300">
    <property type="entry name" value="P-loop containing nucleotide triphosphate hydrolases"/>
    <property type="match status" value="1"/>
</dbReference>
<dbReference type="SUPFAM" id="SSF52540">
    <property type="entry name" value="P-loop containing nucleoside triphosphate hydrolases"/>
    <property type="match status" value="1"/>
</dbReference>
<keyword evidence="2" id="KW-0813">Transport</keyword>
<dbReference type="PANTHER" id="PTHR46743:SF2">
    <property type="entry name" value="TEICHOIC ACIDS EXPORT ATP-BINDING PROTEIN TAGH"/>
    <property type="match status" value="1"/>
</dbReference>
<dbReference type="Proteomes" id="UP000572680">
    <property type="component" value="Unassembled WGS sequence"/>
</dbReference>
<proteinExistence type="inferred from homology"/>
<name>A0A7W3LYQ6_ACTNM</name>
<evidence type="ECO:0000256" key="4">
    <source>
        <dbReference type="ARBA" id="ARBA00022840"/>
    </source>
</evidence>
<feature type="domain" description="ABC transporter" evidence="5">
    <location>
        <begin position="56"/>
        <end position="271"/>
    </location>
</feature>
<evidence type="ECO:0000256" key="2">
    <source>
        <dbReference type="ARBA" id="ARBA00022448"/>
    </source>
</evidence>
<dbReference type="PANTHER" id="PTHR46743">
    <property type="entry name" value="TEICHOIC ACIDS EXPORT ATP-BINDING PROTEIN TAGH"/>
    <property type="match status" value="1"/>
</dbReference>
<evidence type="ECO:0000259" key="5">
    <source>
        <dbReference type="PROSITE" id="PS50893"/>
    </source>
</evidence>
<evidence type="ECO:0000313" key="6">
    <source>
        <dbReference type="EMBL" id="MBA8956694.1"/>
    </source>
</evidence>
<evidence type="ECO:0000256" key="1">
    <source>
        <dbReference type="ARBA" id="ARBA00005417"/>
    </source>
</evidence>
<keyword evidence="4 6" id="KW-0067">ATP-binding</keyword>
<dbReference type="SMART" id="SM00382">
    <property type="entry name" value="AAA"/>
    <property type="match status" value="1"/>
</dbReference>